<keyword evidence="2 6" id="KW-0418">Kinase</keyword>
<dbReference type="InterPro" id="IPR036890">
    <property type="entry name" value="HATPase_C_sf"/>
</dbReference>
<dbReference type="Gene3D" id="3.30.565.10">
    <property type="entry name" value="Histidine kinase-like ATPase, C-terminal domain"/>
    <property type="match status" value="1"/>
</dbReference>
<dbReference type="InterPro" id="IPR003594">
    <property type="entry name" value="HATPase_dom"/>
</dbReference>
<dbReference type="Pfam" id="PF01590">
    <property type="entry name" value="GAF"/>
    <property type="match status" value="1"/>
</dbReference>
<dbReference type="GO" id="GO:0046983">
    <property type="term" value="F:protein dimerization activity"/>
    <property type="evidence" value="ECO:0007669"/>
    <property type="project" value="InterPro"/>
</dbReference>
<dbReference type="Gene3D" id="3.30.450.40">
    <property type="match status" value="1"/>
</dbReference>
<dbReference type="AlphaFoldDB" id="A0A399FAX1"/>
<dbReference type="CDD" id="cd16917">
    <property type="entry name" value="HATPase_UhpB-NarQ-NarX-like"/>
    <property type="match status" value="1"/>
</dbReference>
<sequence>MKPLDPALLYSLVASSLDGIVVLEERWKVAYANAAACRILERPEQEVIGHSILEFIAPHYRAAQQAQATRGVAGLYDTIIRRPGGQERIVTYSTELLENPETSFAILRDVTEERQAQAELERKNKQLAALLEVSRDVALTLELKPLLAQLLEKLAGLVEYSGAAIFVLHGEVLELLCYHGPLPQEQLVQSWDLQVATHTAEVIRSRNPVVIPDVHADTQMAKAFRVTAQTQLGYIPERIGTWMGVPLMVRDRILGVLAFDHQSPQAYRQEQIELAQIFAQQAAAAIENAQLFEQAQGKAALEERARLARELHDSVSQALYGIVLGARAALNAAEHNPQALREPLDYILSLAQAGIAEMRALIFELRPESLAEEGLVAALARQAAALKARYGLEVETHLGEEPEIPLEAKEALYRIAQEALHNVVKHAEATKVSLRLEHSPQQLVLQVQDDGRGFDPHQEFPGHLGQRTMRERAQAIGARLHLISAQGCGTRVNVSLELG</sequence>
<organism evidence="6 7">
    <name type="scientific">Meiothermus granaticius NBRC 107808</name>
    <dbReference type="NCBI Taxonomy" id="1227551"/>
    <lineage>
        <taxon>Bacteria</taxon>
        <taxon>Thermotogati</taxon>
        <taxon>Deinococcota</taxon>
        <taxon>Deinococci</taxon>
        <taxon>Thermales</taxon>
        <taxon>Thermaceae</taxon>
        <taxon>Meiothermus</taxon>
    </lineage>
</organism>
<dbReference type="Gene3D" id="3.30.450.20">
    <property type="entry name" value="PAS domain"/>
    <property type="match status" value="1"/>
</dbReference>
<dbReference type="Pfam" id="PF07730">
    <property type="entry name" value="HisKA_3"/>
    <property type="match status" value="1"/>
</dbReference>
<dbReference type="OrthoDB" id="9781904at2"/>
<dbReference type="InterPro" id="IPR029016">
    <property type="entry name" value="GAF-like_dom_sf"/>
</dbReference>
<evidence type="ECO:0000313" key="6">
    <source>
        <dbReference type="EMBL" id="RIH93754.1"/>
    </source>
</evidence>
<dbReference type="PANTHER" id="PTHR24421">
    <property type="entry name" value="NITRATE/NITRITE SENSOR PROTEIN NARX-RELATED"/>
    <property type="match status" value="1"/>
</dbReference>
<dbReference type="PROSITE" id="PS50109">
    <property type="entry name" value="HIS_KIN"/>
    <property type="match status" value="1"/>
</dbReference>
<keyword evidence="1 6" id="KW-0808">Transferase</keyword>
<dbReference type="SMART" id="SM00065">
    <property type="entry name" value="GAF"/>
    <property type="match status" value="1"/>
</dbReference>
<dbReference type="NCBIfam" id="TIGR00229">
    <property type="entry name" value="sensory_box"/>
    <property type="match status" value="1"/>
</dbReference>
<dbReference type="InterPro" id="IPR035965">
    <property type="entry name" value="PAS-like_dom_sf"/>
</dbReference>
<feature type="domain" description="PAS" evidence="5">
    <location>
        <begin position="5"/>
        <end position="58"/>
    </location>
</feature>
<dbReference type="SUPFAM" id="SSF55785">
    <property type="entry name" value="PYP-like sensor domain (PAS domain)"/>
    <property type="match status" value="1"/>
</dbReference>
<dbReference type="InterPro" id="IPR013656">
    <property type="entry name" value="PAS_4"/>
</dbReference>
<dbReference type="InterPro" id="IPR050482">
    <property type="entry name" value="Sensor_HK_TwoCompSys"/>
</dbReference>
<dbReference type="SUPFAM" id="SSF55874">
    <property type="entry name" value="ATPase domain of HSP90 chaperone/DNA topoisomerase II/histidine kinase"/>
    <property type="match status" value="1"/>
</dbReference>
<dbReference type="Proteomes" id="UP000266178">
    <property type="component" value="Unassembled WGS sequence"/>
</dbReference>
<dbReference type="CDD" id="cd00130">
    <property type="entry name" value="PAS"/>
    <property type="match status" value="1"/>
</dbReference>
<evidence type="ECO:0000256" key="1">
    <source>
        <dbReference type="ARBA" id="ARBA00022679"/>
    </source>
</evidence>
<keyword evidence="3" id="KW-0902">Two-component regulatory system</keyword>
<evidence type="ECO:0000256" key="3">
    <source>
        <dbReference type="ARBA" id="ARBA00023012"/>
    </source>
</evidence>
<dbReference type="RefSeq" id="WP_119355865.1">
    <property type="nucleotide sequence ID" value="NZ_BJXM01000002.1"/>
</dbReference>
<dbReference type="Pfam" id="PF08448">
    <property type="entry name" value="PAS_4"/>
    <property type="match status" value="1"/>
</dbReference>
<keyword evidence="7" id="KW-1185">Reference proteome</keyword>
<dbReference type="GO" id="GO:0016020">
    <property type="term" value="C:membrane"/>
    <property type="evidence" value="ECO:0007669"/>
    <property type="project" value="InterPro"/>
</dbReference>
<evidence type="ECO:0000256" key="2">
    <source>
        <dbReference type="ARBA" id="ARBA00022777"/>
    </source>
</evidence>
<dbReference type="InterPro" id="IPR011712">
    <property type="entry name" value="Sig_transdc_His_kin_sub3_dim/P"/>
</dbReference>
<protein>
    <submittedName>
        <fullName evidence="6">Sensor histidine kinase LiaS</fullName>
        <ecNumber evidence="6">2.7.13.3</ecNumber>
    </submittedName>
</protein>
<dbReference type="EC" id="2.7.13.3" evidence="6"/>
<dbReference type="EMBL" id="QWLB01000003">
    <property type="protein sequence ID" value="RIH93754.1"/>
    <property type="molecule type" value="Genomic_DNA"/>
</dbReference>
<dbReference type="InterPro" id="IPR005467">
    <property type="entry name" value="His_kinase_dom"/>
</dbReference>
<evidence type="ECO:0000259" key="4">
    <source>
        <dbReference type="PROSITE" id="PS50109"/>
    </source>
</evidence>
<evidence type="ECO:0000259" key="5">
    <source>
        <dbReference type="PROSITE" id="PS50112"/>
    </source>
</evidence>
<name>A0A399FAX1_9DEIN</name>
<dbReference type="PROSITE" id="PS50112">
    <property type="entry name" value="PAS"/>
    <property type="match status" value="1"/>
</dbReference>
<comment type="caution">
    <text evidence="6">The sequence shown here is derived from an EMBL/GenBank/DDBJ whole genome shotgun (WGS) entry which is preliminary data.</text>
</comment>
<evidence type="ECO:0000313" key="7">
    <source>
        <dbReference type="Proteomes" id="UP000266178"/>
    </source>
</evidence>
<dbReference type="InterPro" id="IPR000014">
    <property type="entry name" value="PAS"/>
</dbReference>
<dbReference type="Gene3D" id="1.20.5.1930">
    <property type="match status" value="1"/>
</dbReference>
<gene>
    <name evidence="6" type="primary">liaS</name>
    <name evidence="6" type="ORF">Mgrana_00337</name>
</gene>
<dbReference type="SMART" id="SM00387">
    <property type="entry name" value="HATPase_c"/>
    <property type="match status" value="1"/>
</dbReference>
<dbReference type="PANTHER" id="PTHR24421:SF61">
    <property type="entry name" value="OXYGEN SENSOR HISTIDINE KINASE NREB"/>
    <property type="match status" value="1"/>
</dbReference>
<dbReference type="InterPro" id="IPR003018">
    <property type="entry name" value="GAF"/>
</dbReference>
<dbReference type="SUPFAM" id="SSF55781">
    <property type="entry name" value="GAF domain-like"/>
    <property type="match status" value="1"/>
</dbReference>
<reference evidence="6 7" key="1">
    <citation type="submission" date="2018-08" db="EMBL/GenBank/DDBJ databases">
        <title>Meiothermus granaticius genome AF-68 sequencing project.</title>
        <authorList>
            <person name="Da Costa M.S."/>
            <person name="Albuquerque L."/>
            <person name="Raposo P."/>
            <person name="Froufe H.J.C."/>
            <person name="Barroso C.S."/>
            <person name="Egas C."/>
        </authorList>
    </citation>
    <scope>NUCLEOTIDE SEQUENCE [LARGE SCALE GENOMIC DNA]</scope>
    <source>
        <strain evidence="6 7">AF-68</strain>
    </source>
</reference>
<proteinExistence type="predicted"/>
<accession>A0A399FAX1</accession>
<dbReference type="GO" id="GO:0000155">
    <property type="term" value="F:phosphorelay sensor kinase activity"/>
    <property type="evidence" value="ECO:0007669"/>
    <property type="project" value="InterPro"/>
</dbReference>
<dbReference type="SMART" id="SM00091">
    <property type="entry name" value="PAS"/>
    <property type="match status" value="1"/>
</dbReference>
<dbReference type="Pfam" id="PF02518">
    <property type="entry name" value="HATPase_c"/>
    <property type="match status" value="1"/>
</dbReference>
<feature type="domain" description="Histidine kinase" evidence="4">
    <location>
        <begin position="306"/>
        <end position="499"/>
    </location>
</feature>